<gene>
    <name evidence="1" type="ORF">ERS013165_03272</name>
</gene>
<organism evidence="1 2">
    <name type="scientific">Vibrio cholerae</name>
    <dbReference type="NCBI Taxonomy" id="666"/>
    <lineage>
        <taxon>Bacteria</taxon>
        <taxon>Pseudomonadati</taxon>
        <taxon>Pseudomonadota</taxon>
        <taxon>Gammaproteobacteria</taxon>
        <taxon>Vibrionales</taxon>
        <taxon>Vibrionaceae</taxon>
        <taxon>Vibrio</taxon>
    </lineage>
</organism>
<dbReference type="Proteomes" id="UP000044806">
    <property type="component" value="Unassembled WGS sequence"/>
</dbReference>
<reference evidence="1 2" key="1">
    <citation type="submission" date="2015-07" db="EMBL/GenBank/DDBJ databases">
        <authorList>
            <consortium name="Pathogen Informatics"/>
        </authorList>
    </citation>
    <scope>NUCLEOTIDE SEQUENCE [LARGE SCALE GENOMIC DNA]</scope>
    <source>
        <strain evidence="1 2">A51</strain>
    </source>
</reference>
<evidence type="ECO:0000313" key="2">
    <source>
        <dbReference type="Proteomes" id="UP000044806"/>
    </source>
</evidence>
<evidence type="ECO:0000313" key="1">
    <source>
        <dbReference type="EMBL" id="CSB07256.1"/>
    </source>
</evidence>
<dbReference type="AlphaFoldDB" id="A0A655RP38"/>
<protein>
    <submittedName>
        <fullName evidence="1">Uncharacterized protein</fullName>
    </submittedName>
</protein>
<proteinExistence type="predicted"/>
<sequence>MPQGRSLVANLQLAPSKFLALWTAAESIWPAKFHHWLKSVVLRYRDPNVLRRKHP</sequence>
<dbReference type="EMBL" id="CWOW01000022">
    <property type="protein sequence ID" value="CSB07256.1"/>
    <property type="molecule type" value="Genomic_DNA"/>
</dbReference>
<name>A0A655RP38_VIBCL</name>
<accession>A0A655RP38</accession>